<feature type="transmembrane region" description="Helical" evidence="1">
    <location>
        <begin position="30"/>
        <end position="47"/>
    </location>
</feature>
<gene>
    <name evidence="3" type="ORF">BDP27DRAFT_1404256</name>
</gene>
<dbReference type="EMBL" id="JADNRY010000083">
    <property type="protein sequence ID" value="KAF9066674.1"/>
    <property type="molecule type" value="Genomic_DNA"/>
</dbReference>
<proteinExistence type="predicted"/>
<keyword evidence="4" id="KW-1185">Reference proteome</keyword>
<dbReference type="Proteomes" id="UP000772434">
    <property type="component" value="Unassembled WGS sequence"/>
</dbReference>
<name>A0A9P5PJ42_9AGAR</name>
<evidence type="ECO:0000259" key="2">
    <source>
        <dbReference type="Pfam" id="PF20151"/>
    </source>
</evidence>
<sequence>MFLKNPTRSRLQVLPQAHMDDIFELESTRWANAIFVSSLVFLFYDHLLTLDSEIKLLWRRPRNAGGYLFFVNRYLAFGNIVTAIALFSTSFTPSVPNSEHRRNLCRSENLLDQLSISGYILSGVPIGDRRHSYWQVHTPLFALRVYALYGCRKIVLVTFMGIAIIGTAISIWFSVTSQHLPTHPDLGCQLFSNPSDPSSTAVGWEGLLVVDSLLFTLTMHKAYRAYVLSREFQVSNSLFSVLVRDGSLYFLVMTLLNLANIISIEVRSPLQGNFSPFVGCLSVALTSRMILNLHKAAETGIYTQLKEIHGEGDQTISDYGNEPAMEFEVLVTRAVGTSSENPGNPVVLSARKLEPSTVILIDKDGQDLEHSKLEDWQRGSLTRNIFTRGLGVKGVLPPDYIGTYEPDSSTEPEKPELSRRNWFYFKLKGYKKCDPCFGWIASSRTFQVLPGSDKATGNHLFGRQYVGISQGKPRHMGFKGKQGKPVLKFRKEHKDLKRQANARLVLEEMQKEWENLVKEFNKRFMAPADWMDMVDYDSDT</sequence>
<comment type="caution">
    <text evidence="3">The sequence shown here is derived from an EMBL/GenBank/DDBJ whole genome shotgun (WGS) entry which is preliminary data.</text>
</comment>
<evidence type="ECO:0000256" key="1">
    <source>
        <dbReference type="SAM" id="Phobius"/>
    </source>
</evidence>
<organism evidence="3 4">
    <name type="scientific">Rhodocollybia butyracea</name>
    <dbReference type="NCBI Taxonomy" id="206335"/>
    <lineage>
        <taxon>Eukaryota</taxon>
        <taxon>Fungi</taxon>
        <taxon>Dikarya</taxon>
        <taxon>Basidiomycota</taxon>
        <taxon>Agaricomycotina</taxon>
        <taxon>Agaricomycetes</taxon>
        <taxon>Agaricomycetidae</taxon>
        <taxon>Agaricales</taxon>
        <taxon>Marasmiineae</taxon>
        <taxon>Omphalotaceae</taxon>
        <taxon>Rhodocollybia</taxon>
    </lineage>
</organism>
<feature type="domain" description="DUF6533" evidence="2">
    <location>
        <begin position="35"/>
        <end position="77"/>
    </location>
</feature>
<feature type="transmembrane region" description="Helical" evidence="1">
    <location>
        <begin position="67"/>
        <end position="92"/>
    </location>
</feature>
<keyword evidence="1" id="KW-1133">Transmembrane helix</keyword>
<keyword evidence="1" id="KW-0472">Membrane</keyword>
<reference evidence="3" key="1">
    <citation type="submission" date="2020-11" db="EMBL/GenBank/DDBJ databases">
        <authorList>
            <consortium name="DOE Joint Genome Institute"/>
            <person name="Ahrendt S."/>
            <person name="Riley R."/>
            <person name="Andreopoulos W."/>
            <person name="Labutti K."/>
            <person name="Pangilinan J."/>
            <person name="Ruiz-Duenas F.J."/>
            <person name="Barrasa J.M."/>
            <person name="Sanchez-Garcia M."/>
            <person name="Camarero S."/>
            <person name="Miyauchi S."/>
            <person name="Serrano A."/>
            <person name="Linde D."/>
            <person name="Babiker R."/>
            <person name="Drula E."/>
            <person name="Ayuso-Fernandez I."/>
            <person name="Pacheco R."/>
            <person name="Padilla G."/>
            <person name="Ferreira P."/>
            <person name="Barriuso J."/>
            <person name="Kellner H."/>
            <person name="Castanera R."/>
            <person name="Alfaro M."/>
            <person name="Ramirez L."/>
            <person name="Pisabarro A.G."/>
            <person name="Kuo A."/>
            <person name="Tritt A."/>
            <person name="Lipzen A."/>
            <person name="He G."/>
            <person name="Yan M."/>
            <person name="Ng V."/>
            <person name="Cullen D."/>
            <person name="Martin F."/>
            <person name="Rosso M.-N."/>
            <person name="Henrissat B."/>
            <person name="Hibbett D."/>
            <person name="Martinez A.T."/>
            <person name="Grigoriev I.V."/>
        </authorList>
    </citation>
    <scope>NUCLEOTIDE SEQUENCE</scope>
    <source>
        <strain evidence="3">AH 40177</strain>
    </source>
</reference>
<evidence type="ECO:0000313" key="4">
    <source>
        <dbReference type="Proteomes" id="UP000772434"/>
    </source>
</evidence>
<accession>A0A9P5PJ42</accession>
<feature type="transmembrane region" description="Helical" evidence="1">
    <location>
        <begin position="154"/>
        <end position="175"/>
    </location>
</feature>
<dbReference type="Pfam" id="PF20151">
    <property type="entry name" value="DUF6533"/>
    <property type="match status" value="1"/>
</dbReference>
<protein>
    <recommendedName>
        <fullName evidence="2">DUF6533 domain-containing protein</fullName>
    </recommendedName>
</protein>
<evidence type="ECO:0000313" key="3">
    <source>
        <dbReference type="EMBL" id="KAF9066674.1"/>
    </source>
</evidence>
<dbReference type="AlphaFoldDB" id="A0A9P5PJ42"/>
<dbReference type="InterPro" id="IPR045340">
    <property type="entry name" value="DUF6533"/>
</dbReference>
<dbReference type="OrthoDB" id="2756573at2759"/>
<keyword evidence="1" id="KW-0812">Transmembrane</keyword>